<dbReference type="PANTHER" id="PTHR30272:SF1">
    <property type="entry name" value="3-HYDROXYACYL-[ACYL-CARRIER-PROTEIN] DEHYDRATASE"/>
    <property type="match status" value="1"/>
</dbReference>
<dbReference type="GO" id="GO:0016829">
    <property type="term" value="F:lyase activity"/>
    <property type="evidence" value="ECO:0007669"/>
    <property type="project" value="UniProtKB-KW"/>
</dbReference>
<dbReference type="STRING" id="43775.SAMN04489760_12712"/>
<sequence>MVVDQVTKDLVLNAVPQQYPFRFIDEIIELDENHIVGAYRYREDEYFYKGHFPDRPITPGVILIETMAQTGVVAFGLYLTMQQRHNSLEETRQLTTLFTFVESVEFNNIVSPGERVIIRGEKIYFRRGSLKTKVSMERENGDNVCFGVLAGAGVMLNEA</sequence>
<dbReference type="InterPro" id="IPR029069">
    <property type="entry name" value="HotDog_dom_sf"/>
</dbReference>
<dbReference type="OrthoDB" id="9772788at2"/>
<proteinExistence type="predicted"/>
<dbReference type="Gene3D" id="3.10.129.10">
    <property type="entry name" value="Hotdog Thioesterase"/>
    <property type="match status" value="1"/>
</dbReference>
<dbReference type="SUPFAM" id="SSF54637">
    <property type="entry name" value="Thioesterase/thiol ester dehydrase-isomerase"/>
    <property type="match status" value="1"/>
</dbReference>
<protein>
    <submittedName>
        <fullName evidence="2">3-hydroxyacyl-[acyl-carrier-protein] dehydratase</fullName>
    </submittedName>
</protein>
<accession>A0A1H7ZVC7</accession>
<gene>
    <name evidence="2" type="ORF">SAMN04489760_12712</name>
</gene>
<dbReference type="InterPro" id="IPR013114">
    <property type="entry name" value="FabA_FabZ"/>
</dbReference>
<dbReference type="EMBL" id="FOBS01000027">
    <property type="protein sequence ID" value="SEM61704.1"/>
    <property type="molecule type" value="Genomic_DNA"/>
</dbReference>
<dbReference type="Pfam" id="PF07977">
    <property type="entry name" value="FabA"/>
    <property type="match status" value="1"/>
</dbReference>
<dbReference type="Proteomes" id="UP000198744">
    <property type="component" value="Unassembled WGS sequence"/>
</dbReference>
<reference evidence="2 3" key="1">
    <citation type="submission" date="2016-10" db="EMBL/GenBank/DDBJ databases">
        <authorList>
            <person name="de Groot N.N."/>
        </authorList>
    </citation>
    <scope>NUCLEOTIDE SEQUENCE [LARGE SCALE GENOMIC DNA]</scope>
    <source>
        <strain evidence="2 3">DSM 8423</strain>
    </source>
</reference>
<name>A0A1H7ZVC7_9BACT</name>
<keyword evidence="1" id="KW-0456">Lyase</keyword>
<dbReference type="RefSeq" id="WP_093884355.1">
    <property type="nucleotide sequence ID" value="NZ_FOBS01000027.1"/>
</dbReference>
<evidence type="ECO:0000313" key="2">
    <source>
        <dbReference type="EMBL" id="SEM61704.1"/>
    </source>
</evidence>
<dbReference type="AlphaFoldDB" id="A0A1H7ZVC7"/>
<evidence type="ECO:0000313" key="3">
    <source>
        <dbReference type="Proteomes" id="UP000198744"/>
    </source>
</evidence>
<organism evidence="2 3">
    <name type="scientific">Syntrophus gentianae</name>
    <dbReference type="NCBI Taxonomy" id="43775"/>
    <lineage>
        <taxon>Bacteria</taxon>
        <taxon>Pseudomonadati</taxon>
        <taxon>Thermodesulfobacteriota</taxon>
        <taxon>Syntrophia</taxon>
        <taxon>Syntrophales</taxon>
        <taxon>Syntrophaceae</taxon>
        <taxon>Syntrophus</taxon>
    </lineage>
</organism>
<keyword evidence="3" id="KW-1185">Reference proteome</keyword>
<evidence type="ECO:0000256" key="1">
    <source>
        <dbReference type="ARBA" id="ARBA00023239"/>
    </source>
</evidence>
<dbReference type="PANTHER" id="PTHR30272">
    <property type="entry name" value="3-HYDROXYACYL-[ACYL-CARRIER-PROTEIN] DEHYDRATASE"/>
    <property type="match status" value="1"/>
</dbReference>